<evidence type="ECO:0000256" key="1">
    <source>
        <dbReference type="SAM" id="Phobius"/>
    </source>
</evidence>
<feature type="transmembrane region" description="Helical" evidence="1">
    <location>
        <begin position="7"/>
        <end position="29"/>
    </location>
</feature>
<organism evidence="2">
    <name type="scientific">Anopheles darlingi</name>
    <name type="common">Mosquito</name>
    <dbReference type="NCBI Taxonomy" id="43151"/>
    <lineage>
        <taxon>Eukaryota</taxon>
        <taxon>Metazoa</taxon>
        <taxon>Ecdysozoa</taxon>
        <taxon>Arthropoda</taxon>
        <taxon>Hexapoda</taxon>
        <taxon>Insecta</taxon>
        <taxon>Pterygota</taxon>
        <taxon>Neoptera</taxon>
        <taxon>Endopterygota</taxon>
        <taxon>Diptera</taxon>
        <taxon>Nematocera</taxon>
        <taxon>Culicoidea</taxon>
        <taxon>Culicidae</taxon>
        <taxon>Anophelinae</taxon>
        <taxon>Anopheles</taxon>
    </lineage>
</organism>
<keyword evidence="1" id="KW-0812">Transmembrane</keyword>
<sequence>MLLADFFGGFIIIRAHVLFTLTLLCPLSLSHSLSVLHPPVFVLSFLLLHSFHDQRKSKCRECTNHAGQDVCVCVFVCMHKCRIHWQEGRCC</sequence>
<keyword evidence="1" id="KW-0472">Membrane</keyword>
<reference evidence="2" key="1">
    <citation type="submission" date="2018-01" db="EMBL/GenBank/DDBJ databases">
        <title>An insight into the sialome of Amazonian anophelines.</title>
        <authorList>
            <person name="Ribeiro J.M."/>
            <person name="Scarpassa V."/>
            <person name="Calvo E."/>
        </authorList>
    </citation>
    <scope>NUCLEOTIDE SEQUENCE</scope>
</reference>
<keyword evidence="1" id="KW-1133">Transmembrane helix</keyword>
<evidence type="ECO:0000313" key="2">
    <source>
        <dbReference type="EMBL" id="MBW77195.1"/>
    </source>
</evidence>
<protein>
    <submittedName>
        <fullName evidence="2">Uncharacterized protein</fullName>
    </submittedName>
</protein>
<name>A0A2M4DI40_ANODA</name>
<feature type="transmembrane region" description="Helical" evidence="1">
    <location>
        <begin position="35"/>
        <end position="51"/>
    </location>
</feature>
<proteinExistence type="predicted"/>
<accession>A0A2M4DI40</accession>
<dbReference type="AlphaFoldDB" id="A0A2M4DI40"/>
<dbReference type="EMBL" id="GGFL01013017">
    <property type="protein sequence ID" value="MBW77195.1"/>
    <property type="molecule type" value="Transcribed_RNA"/>
</dbReference>